<evidence type="ECO:0000313" key="8">
    <source>
        <dbReference type="Proteomes" id="UP000054007"/>
    </source>
</evidence>
<dbReference type="GO" id="GO:0000978">
    <property type="term" value="F:RNA polymerase II cis-regulatory region sequence-specific DNA binding"/>
    <property type="evidence" value="ECO:0007669"/>
    <property type="project" value="InterPro"/>
</dbReference>
<evidence type="ECO:0000313" key="7">
    <source>
        <dbReference type="EMBL" id="KIY64330.1"/>
    </source>
</evidence>
<evidence type="ECO:0008006" key="9">
    <source>
        <dbReference type="Google" id="ProtNLM"/>
    </source>
</evidence>
<dbReference type="PANTHER" id="PTHR40626:SF11">
    <property type="entry name" value="ZINC FINGER PROTEIN YPR022C"/>
    <property type="match status" value="1"/>
</dbReference>
<dbReference type="Proteomes" id="UP000054007">
    <property type="component" value="Unassembled WGS sequence"/>
</dbReference>
<evidence type="ECO:0000256" key="6">
    <source>
        <dbReference type="ARBA" id="ARBA00023242"/>
    </source>
</evidence>
<dbReference type="OrthoDB" id="1405595at2759"/>
<keyword evidence="8" id="KW-1185">Reference proteome</keyword>
<proteinExistence type="predicted"/>
<accession>A0A0D7B2A5</accession>
<dbReference type="EMBL" id="KN880641">
    <property type="protein sequence ID" value="KIY64330.1"/>
    <property type="molecule type" value="Genomic_DNA"/>
</dbReference>
<evidence type="ECO:0000256" key="1">
    <source>
        <dbReference type="ARBA" id="ARBA00004123"/>
    </source>
</evidence>
<keyword evidence="5" id="KW-0862">Zinc</keyword>
<dbReference type="PANTHER" id="PTHR40626">
    <property type="entry name" value="MIP31509P"/>
    <property type="match status" value="1"/>
</dbReference>
<gene>
    <name evidence="7" type="ORF">CYLTODRAFT_457290</name>
</gene>
<evidence type="ECO:0000256" key="3">
    <source>
        <dbReference type="ARBA" id="ARBA00022737"/>
    </source>
</evidence>
<dbReference type="GO" id="GO:0000785">
    <property type="term" value="C:chromatin"/>
    <property type="evidence" value="ECO:0007669"/>
    <property type="project" value="TreeGrafter"/>
</dbReference>
<evidence type="ECO:0000256" key="4">
    <source>
        <dbReference type="ARBA" id="ARBA00022771"/>
    </source>
</evidence>
<dbReference type="GO" id="GO:0005634">
    <property type="term" value="C:nucleus"/>
    <property type="evidence" value="ECO:0007669"/>
    <property type="project" value="UniProtKB-SubCell"/>
</dbReference>
<dbReference type="GO" id="GO:0008270">
    <property type="term" value="F:zinc ion binding"/>
    <property type="evidence" value="ECO:0007669"/>
    <property type="project" value="UniProtKB-KW"/>
</dbReference>
<keyword evidence="2" id="KW-0479">Metal-binding</keyword>
<dbReference type="InterPro" id="IPR051059">
    <property type="entry name" value="VerF-like"/>
</dbReference>
<keyword evidence="6" id="KW-0539">Nucleus</keyword>
<dbReference type="GO" id="GO:0000981">
    <property type="term" value="F:DNA-binding transcription factor activity, RNA polymerase II-specific"/>
    <property type="evidence" value="ECO:0007669"/>
    <property type="project" value="InterPro"/>
</dbReference>
<name>A0A0D7B2A5_9AGAR</name>
<dbReference type="AlphaFoldDB" id="A0A0D7B2A5"/>
<dbReference type="STRING" id="1314674.A0A0D7B2A5"/>
<evidence type="ECO:0000256" key="2">
    <source>
        <dbReference type="ARBA" id="ARBA00022723"/>
    </source>
</evidence>
<organism evidence="7 8">
    <name type="scientific">Cylindrobasidium torrendii FP15055 ss-10</name>
    <dbReference type="NCBI Taxonomy" id="1314674"/>
    <lineage>
        <taxon>Eukaryota</taxon>
        <taxon>Fungi</taxon>
        <taxon>Dikarya</taxon>
        <taxon>Basidiomycota</taxon>
        <taxon>Agaricomycotina</taxon>
        <taxon>Agaricomycetes</taxon>
        <taxon>Agaricomycetidae</taxon>
        <taxon>Agaricales</taxon>
        <taxon>Marasmiineae</taxon>
        <taxon>Physalacriaceae</taxon>
        <taxon>Cylindrobasidium</taxon>
    </lineage>
</organism>
<keyword evidence="4" id="KW-0863">Zinc-finger</keyword>
<keyword evidence="3" id="KW-0677">Repeat</keyword>
<sequence>MKAIRSMGSNMASSGEWTSKHDDLIIATVLLQFLCIHHESRAMRNMGKSAHDQLFQIMDSWQIFERVKTWTQRCRPEALNARDVDEAWTDWARCESLRRAIMAAFIEEGCMLCCLSVAPSSRGHADYEFNLTCDDALWQARSAAEWRRIWRTARSPSMALTGTPSQLASRQLSRRGALFESRVPTALNLHPMDLFYLIHTLLREILERASVSWRPDAPEETAVAMAALQVDFRAALNIWMALWKSATESLPADYQAPFFKNALPFYWLTQVILSALQYGDVLHLIEMGDKRVFVMDAWLQRIRLFIRSRINREEMWAEMASVCQRIADSDDHFPLVGGFATFLLDKDPTFTN</sequence>
<reference evidence="7 8" key="1">
    <citation type="journal article" date="2015" name="Fungal Genet. Biol.">
        <title>Evolution of novel wood decay mechanisms in Agaricales revealed by the genome sequences of Fistulina hepatica and Cylindrobasidium torrendii.</title>
        <authorList>
            <person name="Floudas D."/>
            <person name="Held B.W."/>
            <person name="Riley R."/>
            <person name="Nagy L.G."/>
            <person name="Koehler G."/>
            <person name="Ransdell A.S."/>
            <person name="Younus H."/>
            <person name="Chow J."/>
            <person name="Chiniquy J."/>
            <person name="Lipzen A."/>
            <person name="Tritt A."/>
            <person name="Sun H."/>
            <person name="Haridas S."/>
            <person name="LaButti K."/>
            <person name="Ohm R.A."/>
            <person name="Kues U."/>
            <person name="Blanchette R.A."/>
            <person name="Grigoriev I.V."/>
            <person name="Minto R.E."/>
            <person name="Hibbett D.S."/>
        </authorList>
    </citation>
    <scope>NUCLEOTIDE SEQUENCE [LARGE SCALE GENOMIC DNA]</scope>
    <source>
        <strain evidence="7 8">FP15055 ss-10</strain>
    </source>
</reference>
<evidence type="ECO:0000256" key="5">
    <source>
        <dbReference type="ARBA" id="ARBA00022833"/>
    </source>
</evidence>
<comment type="subcellular location">
    <subcellularLocation>
        <location evidence="1">Nucleus</location>
    </subcellularLocation>
</comment>
<protein>
    <recommendedName>
        <fullName evidence="9">Transcription factor domain-containing protein</fullName>
    </recommendedName>
</protein>